<dbReference type="OrthoDB" id="2739093at2"/>
<feature type="transmembrane region" description="Helical" evidence="1">
    <location>
        <begin position="88"/>
        <end position="109"/>
    </location>
</feature>
<dbReference type="GeneID" id="96597712"/>
<dbReference type="NCBIfam" id="NF041646">
    <property type="entry name" value="VC0807_fam"/>
    <property type="match status" value="1"/>
</dbReference>
<accession>A0A0K9FBM2</accession>
<keyword evidence="1" id="KW-1133">Transmembrane helix</keyword>
<dbReference type="Proteomes" id="UP000037326">
    <property type="component" value="Unassembled WGS sequence"/>
</dbReference>
<feature type="transmembrane region" description="Helical" evidence="1">
    <location>
        <begin position="12"/>
        <end position="31"/>
    </location>
</feature>
<protein>
    <submittedName>
        <fullName evidence="2">Membrane protein</fullName>
    </submittedName>
</protein>
<dbReference type="EMBL" id="LFXJ01000005">
    <property type="protein sequence ID" value="KMY31632.1"/>
    <property type="molecule type" value="Genomic_DNA"/>
</dbReference>
<evidence type="ECO:0000256" key="1">
    <source>
        <dbReference type="SAM" id="Phobius"/>
    </source>
</evidence>
<comment type="caution">
    <text evidence="2">The sequence shown here is derived from an EMBL/GenBank/DDBJ whole genome shotgun (WGS) entry which is preliminary data.</text>
</comment>
<organism evidence="2 3">
    <name type="scientific">Lysinibacillus xylanilyticus</name>
    <dbReference type="NCBI Taxonomy" id="582475"/>
    <lineage>
        <taxon>Bacteria</taxon>
        <taxon>Bacillati</taxon>
        <taxon>Bacillota</taxon>
        <taxon>Bacilli</taxon>
        <taxon>Bacillales</taxon>
        <taxon>Bacillaceae</taxon>
        <taxon>Lysinibacillus</taxon>
    </lineage>
</organism>
<evidence type="ECO:0000313" key="3">
    <source>
        <dbReference type="Proteomes" id="UP000037326"/>
    </source>
</evidence>
<keyword evidence="1" id="KW-0812">Transmembrane</keyword>
<dbReference type="AlphaFoldDB" id="A0A0K9FBM2"/>
<dbReference type="PATRIC" id="fig|582475.4.peg.502"/>
<feature type="transmembrane region" description="Helical" evidence="1">
    <location>
        <begin position="179"/>
        <end position="200"/>
    </location>
</feature>
<reference evidence="3" key="1">
    <citation type="submission" date="2015-07" db="EMBL/GenBank/DDBJ databases">
        <authorList>
            <consortium name="Consortium for Microbial Forensics and Genomics (microFORGE)"/>
            <person name="Knight B.M."/>
            <person name="Roberts D.P."/>
            <person name="Lin D."/>
            <person name="Hari K."/>
            <person name="Fletcher J."/>
            <person name="Melcher U."/>
            <person name="Blagden T."/>
            <person name="Winegar R.A."/>
        </authorList>
    </citation>
    <scope>NUCLEOTIDE SEQUENCE [LARGE SCALE GENOMIC DNA]</scope>
    <source>
        <strain evidence="3">DSM 23493</strain>
    </source>
</reference>
<proteinExistence type="predicted"/>
<feature type="transmembrane region" description="Helical" evidence="1">
    <location>
        <begin position="147"/>
        <end position="167"/>
    </location>
</feature>
<sequence length="231" mass="26706">MVKKQRSSKILILFEMIFYAILPYVIWNFGREPLGDYTAMLISTIPGIIYTIYRFILDKQFNITGLLILSSLALGTTVDLLSGSAEQMIWNGVYLSLLYTFLYIVALMIKRPLSLYFAVDFVYLQGYARMDSRALFFQKGIFKWFQFIQVIFIIRGLFMAGLTVYLLQKYGIDGYGGMLIYKQIAGWAFSIFLIGMFFYINVPVRNFFAKQQNQVQDNNNLALQQSNATVE</sequence>
<name>A0A0K9FBM2_9BACI</name>
<dbReference type="RefSeq" id="WP_049664319.1">
    <property type="nucleotide sequence ID" value="NZ_LFXJ01000005.1"/>
</dbReference>
<evidence type="ECO:0000313" key="2">
    <source>
        <dbReference type="EMBL" id="KMY31632.1"/>
    </source>
</evidence>
<feature type="transmembrane region" description="Helical" evidence="1">
    <location>
        <begin position="63"/>
        <end position="82"/>
    </location>
</feature>
<gene>
    <name evidence="2" type="ORF">ACZ11_05330</name>
</gene>
<keyword evidence="1" id="KW-0472">Membrane</keyword>
<feature type="transmembrane region" description="Helical" evidence="1">
    <location>
        <begin position="37"/>
        <end position="56"/>
    </location>
</feature>